<keyword evidence="1" id="KW-0677">Repeat</keyword>
<dbReference type="SUPFAM" id="SSF52540">
    <property type="entry name" value="P-loop containing nucleoside triphosphate hydrolases"/>
    <property type="match status" value="1"/>
</dbReference>
<feature type="compositionally biased region" description="Polar residues" evidence="3">
    <location>
        <begin position="1314"/>
        <end position="1326"/>
    </location>
</feature>
<dbReference type="Pfam" id="PF24809">
    <property type="entry name" value="DUF7708"/>
    <property type="match status" value="1"/>
</dbReference>
<organism evidence="5 6">
    <name type="scientific">Oculimacula yallundae</name>
    <dbReference type="NCBI Taxonomy" id="86028"/>
    <lineage>
        <taxon>Eukaryota</taxon>
        <taxon>Fungi</taxon>
        <taxon>Dikarya</taxon>
        <taxon>Ascomycota</taxon>
        <taxon>Pezizomycotina</taxon>
        <taxon>Leotiomycetes</taxon>
        <taxon>Helotiales</taxon>
        <taxon>Ploettnerulaceae</taxon>
        <taxon>Oculimacula</taxon>
    </lineage>
</organism>
<dbReference type="Gene3D" id="3.40.50.300">
    <property type="entry name" value="P-loop containing nucleotide triphosphate hydrolases"/>
    <property type="match status" value="1"/>
</dbReference>
<dbReference type="InterPro" id="IPR027417">
    <property type="entry name" value="P-loop_NTPase"/>
</dbReference>
<sequence>MASSTSTEAIFKEAHTTFLTLLSPKERSLFSSCSCADELLADAQKLAVVSKNRVRGRRFMGRIKAFSDGLAPYFEVVGIIVQSNPEYAALAWGGVRLVLQLASNYATFFDKLTRTLERLSHHIPQYELIVGLYNGRYLDQFAQRITVSLREVYVDIFQFLQRVARVFTRRDGKTKYRPVVVTSLIWKPFDACFDEILQQMESHRTVLKEVVELDQIRSSVEARDRAERGWTEIASEHHDAEKARDFQADSFHKSEAERLEQQEERKRAETARLDDAEHRFAQARELKLAADARVAARNAQENLTTLKREVEQAQRDEIVSRARAWLSPPDFAQDYEKALVAREEDTAEWLFDDPMVESWKKSTFTYSTQGRFEQECLWVQGNPGYGKTVLAANAMSELKSEIESTWSPSSTALLPDVLYFFFRSGISTMNSSAAAHRALLAQILQTHRKDNAVLDQFMFAIEDTSSGQMIATEEEMNELLRVYTKYSGRECFIVLDGIDECSENENLIQSLLRLKQDSEVRMMLFSRPDVAALVRTVSTEQQLLISRKTSADIEVYLNRKIALLQHERLLPANANTSQLVGHLLTGADGMFLWARLMVSYLKCSALTRSQRVAVIEHVILPEGLEAMYDRIGDLIGQGYQIEQNLARRVIIWLTFTERRLTARELQGAIVSSPDRQNVTEDVEDIEEDLEEFTKMVVMTCRGLIETERLRSPVDGHMSTFFRFIHLSAFEYFTGQEGRSKSVFSPTAWDAHIEITCVCLYFLTFGLPAQPLSKELGSNATMNDLSSAFPFCNYAALHWTGHLEATRFDPSQTVGDSAPTTRDHFDRLLRSLSSLLSKSLNLMSWIEASYVYGKDPPYEQLKQWLRWARSLEELDVPKGHDWVHLCDDIAELARYLPEIYEYWGSTLMKTPGSLWEEVIAFTPCRLLPQTSSATIHSLITENPNSDYMSTQYLCKISESSLNGRVLGVLSVWPSRDYQEFTKQKKKHVSLRKLRDLSIGWVAKYEIWALTSEPWCTVNHLFSLDATEVWIQMRQTMCQREADPGASGIWGMQFPMAISKDARTFTVLRTLYSVKPATSKPGLILESIVLDIDFDGLKTPHWSALDSRVSNDDALLKSSQLDEDERFERRDLYLYWFFFHPDGRSLIFASQDLQTRSMAAIFKLDSTSQPSLFNSGELNIQGSLLRHPSWCRNFNQVQVIYHAAYPLLGFSFAGRLYLWAFNNPAEKPFPVCEIHPDPKIQFSDCGQDIIFSEPLEGRMRRTPIPHRLLQSQQVVATWNPASTELSPGSWKKDTHWKSPSAGTRDIQRRRSPGLNARTNQTLDTFHSPDNSLHLRLRQDRYGSSQDSLEIAKLPSWAGKRMANVSVQMPKSRDEMVKIVLNKAAKPWYGMSDPVDNHLPAFVQRDLGSMNLGIEDRGTGQLEGTGPDYTQSADVLTEIAGRSKTVLRQKPNDCYSAL</sequence>
<feature type="region of interest" description="Disordered" evidence="3">
    <location>
        <begin position="1283"/>
        <end position="1326"/>
    </location>
</feature>
<dbReference type="Proteomes" id="UP001595075">
    <property type="component" value="Unassembled WGS sequence"/>
</dbReference>
<evidence type="ECO:0000256" key="2">
    <source>
        <dbReference type="SAM" id="Coils"/>
    </source>
</evidence>
<evidence type="ECO:0000313" key="6">
    <source>
        <dbReference type="Proteomes" id="UP001595075"/>
    </source>
</evidence>
<feature type="domain" description="NACHT" evidence="4">
    <location>
        <begin position="375"/>
        <end position="529"/>
    </location>
</feature>
<dbReference type="PROSITE" id="PS50837">
    <property type="entry name" value="NACHT"/>
    <property type="match status" value="1"/>
</dbReference>
<dbReference type="InterPro" id="IPR007111">
    <property type="entry name" value="NACHT_NTPase"/>
</dbReference>
<dbReference type="Pfam" id="PF24883">
    <property type="entry name" value="NPHP3_N"/>
    <property type="match status" value="1"/>
</dbReference>
<dbReference type="PANTHER" id="PTHR10039:SF15">
    <property type="entry name" value="NACHT DOMAIN-CONTAINING PROTEIN"/>
    <property type="match status" value="1"/>
</dbReference>
<keyword evidence="2" id="KW-0175">Coiled coil</keyword>
<accession>A0ABR4D1S3</accession>
<dbReference type="InterPro" id="IPR056125">
    <property type="entry name" value="DUF7708"/>
</dbReference>
<evidence type="ECO:0000256" key="1">
    <source>
        <dbReference type="ARBA" id="ARBA00022737"/>
    </source>
</evidence>
<feature type="coiled-coil region" evidence="2">
    <location>
        <begin position="252"/>
        <end position="316"/>
    </location>
</feature>
<keyword evidence="6" id="KW-1185">Reference proteome</keyword>
<protein>
    <recommendedName>
        <fullName evidence="4">NACHT domain-containing protein</fullName>
    </recommendedName>
</protein>
<comment type="caution">
    <text evidence="5">The sequence shown here is derived from an EMBL/GenBank/DDBJ whole genome shotgun (WGS) entry which is preliminary data.</text>
</comment>
<dbReference type="InterPro" id="IPR056884">
    <property type="entry name" value="NPHP3-like_N"/>
</dbReference>
<evidence type="ECO:0000313" key="5">
    <source>
        <dbReference type="EMBL" id="KAL2075301.1"/>
    </source>
</evidence>
<evidence type="ECO:0000256" key="3">
    <source>
        <dbReference type="SAM" id="MobiDB-lite"/>
    </source>
</evidence>
<name>A0ABR4D1S3_9HELO</name>
<proteinExistence type="predicted"/>
<dbReference type="PANTHER" id="PTHR10039">
    <property type="entry name" value="AMELOGENIN"/>
    <property type="match status" value="1"/>
</dbReference>
<evidence type="ECO:0000259" key="4">
    <source>
        <dbReference type="PROSITE" id="PS50837"/>
    </source>
</evidence>
<gene>
    <name evidence="5" type="ORF">VTL71DRAFT_244</name>
</gene>
<reference evidence="5 6" key="1">
    <citation type="journal article" date="2024" name="Commun. Biol.">
        <title>Comparative genomic analysis of thermophilic fungi reveals convergent evolutionary adaptations and gene losses.</title>
        <authorList>
            <person name="Steindorff A.S."/>
            <person name="Aguilar-Pontes M.V."/>
            <person name="Robinson A.J."/>
            <person name="Andreopoulos B."/>
            <person name="LaButti K."/>
            <person name="Kuo A."/>
            <person name="Mondo S."/>
            <person name="Riley R."/>
            <person name="Otillar R."/>
            <person name="Haridas S."/>
            <person name="Lipzen A."/>
            <person name="Grimwood J."/>
            <person name="Schmutz J."/>
            <person name="Clum A."/>
            <person name="Reid I.D."/>
            <person name="Moisan M.C."/>
            <person name="Butler G."/>
            <person name="Nguyen T.T.M."/>
            <person name="Dewar K."/>
            <person name="Conant G."/>
            <person name="Drula E."/>
            <person name="Henrissat B."/>
            <person name="Hansel C."/>
            <person name="Singer S."/>
            <person name="Hutchinson M.I."/>
            <person name="de Vries R.P."/>
            <person name="Natvig D.O."/>
            <person name="Powell A.J."/>
            <person name="Tsang A."/>
            <person name="Grigoriev I.V."/>
        </authorList>
    </citation>
    <scope>NUCLEOTIDE SEQUENCE [LARGE SCALE GENOMIC DNA]</scope>
    <source>
        <strain evidence="5 6">CBS 494.80</strain>
    </source>
</reference>
<dbReference type="EMBL" id="JAZHXI010000001">
    <property type="protein sequence ID" value="KAL2075301.1"/>
    <property type="molecule type" value="Genomic_DNA"/>
</dbReference>